<name>A0A443SNK1_9ACAR</name>
<dbReference type="InterPro" id="IPR036280">
    <property type="entry name" value="Multihaem_cyt_sf"/>
</dbReference>
<dbReference type="Proteomes" id="UP000288716">
    <property type="component" value="Unassembled WGS sequence"/>
</dbReference>
<evidence type="ECO:0000313" key="7">
    <source>
        <dbReference type="Proteomes" id="UP000288716"/>
    </source>
</evidence>
<protein>
    <submittedName>
        <fullName evidence="6">DUF4206 domain containing protein-like protein</fullName>
    </submittedName>
</protein>
<dbReference type="SUPFAM" id="SSF48695">
    <property type="entry name" value="Multiheme cytochromes"/>
    <property type="match status" value="1"/>
</dbReference>
<organism evidence="6 7">
    <name type="scientific">Leptotrombidium deliense</name>
    <dbReference type="NCBI Taxonomy" id="299467"/>
    <lineage>
        <taxon>Eukaryota</taxon>
        <taxon>Metazoa</taxon>
        <taxon>Ecdysozoa</taxon>
        <taxon>Arthropoda</taxon>
        <taxon>Chelicerata</taxon>
        <taxon>Arachnida</taxon>
        <taxon>Acari</taxon>
        <taxon>Acariformes</taxon>
        <taxon>Trombidiformes</taxon>
        <taxon>Prostigmata</taxon>
        <taxon>Anystina</taxon>
        <taxon>Parasitengona</taxon>
        <taxon>Trombiculoidea</taxon>
        <taxon>Trombiculidae</taxon>
        <taxon>Leptotrombidium</taxon>
    </lineage>
</organism>
<evidence type="ECO:0000256" key="1">
    <source>
        <dbReference type="ARBA" id="ARBA00022723"/>
    </source>
</evidence>
<gene>
    <name evidence="6" type="ORF">B4U80_06528</name>
</gene>
<evidence type="ECO:0000313" key="6">
    <source>
        <dbReference type="EMBL" id="RWS29063.1"/>
    </source>
</evidence>
<dbReference type="PANTHER" id="PTHR12326">
    <property type="entry name" value="PLECKSTRIN HOMOLOGY DOMAIN CONTAINING PROTEIN"/>
    <property type="match status" value="1"/>
</dbReference>
<keyword evidence="3" id="KW-0863">Zinc-finger</keyword>
<dbReference type="AlphaFoldDB" id="A0A443SNK1"/>
<feature type="non-terminal residue" evidence="6">
    <location>
        <position position="1"/>
    </location>
</feature>
<keyword evidence="7" id="KW-1185">Reference proteome</keyword>
<dbReference type="GO" id="GO:0008270">
    <property type="term" value="F:zinc ion binding"/>
    <property type="evidence" value="ECO:0007669"/>
    <property type="project" value="UniProtKB-KW"/>
</dbReference>
<dbReference type="STRING" id="299467.A0A443SNK1"/>
<evidence type="ECO:0000256" key="2">
    <source>
        <dbReference type="ARBA" id="ARBA00022737"/>
    </source>
</evidence>
<feature type="domain" description="Phorbol-ester/DAG-type" evidence="5">
    <location>
        <begin position="303"/>
        <end position="364"/>
    </location>
</feature>
<keyword evidence="4" id="KW-0862">Zinc</keyword>
<dbReference type="PROSITE" id="PS50081">
    <property type="entry name" value="ZF_DAG_PE_2"/>
    <property type="match status" value="1"/>
</dbReference>
<reference evidence="6 7" key="1">
    <citation type="journal article" date="2018" name="Gigascience">
        <title>Genomes of trombidid mites reveal novel predicted allergens and laterally-transferred genes associated with secondary metabolism.</title>
        <authorList>
            <person name="Dong X."/>
            <person name="Chaisiri K."/>
            <person name="Xia D."/>
            <person name="Armstrong S.D."/>
            <person name="Fang Y."/>
            <person name="Donnelly M.J."/>
            <person name="Kadowaki T."/>
            <person name="McGarry J.W."/>
            <person name="Darby A.C."/>
            <person name="Makepeace B.L."/>
        </authorList>
    </citation>
    <scope>NUCLEOTIDE SEQUENCE [LARGE SCALE GENOMIC DNA]</scope>
    <source>
        <strain evidence="6">UoL-UT</strain>
    </source>
</reference>
<evidence type="ECO:0000256" key="4">
    <source>
        <dbReference type="ARBA" id="ARBA00022833"/>
    </source>
</evidence>
<dbReference type="InterPro" id="IPR002219">
    <property type="entry name" value="PKC_DAG/PE"/>
</dbReference>
<dbReference type="PANTHER" id="PTHR12326:SF3">
    <property type="entry name" value="DIFFERENTIALLY EXPRESSED IN FDCP 8 HOMOLOG"/>
    <property type="match status" value="1"/>
</dbReference>
<dbReference type="InterPro" id="IPR051366">
    <property type="entry name" value="DEF8"/>
</dbReference>
<evidence type="ECO:0000256" key="3">
    <source>
        <dbReference type="ARBA" id="ARBA00022771"/>
    </source>
</evidence>
<accession>A0A443SNK1</accession>
<dbReference type="EMBL" id="NCKV01001085">
    <property type="protein sequence ID" value="RWS29063.1"/>
    <property type="molecule type" value="Genomic_DNA"/>
</dbReference>
<sequence>ELPNNQVQLQREISQYMKLIRVQNTDEETKMRLIKRLCDLRVKQSELSDENDELSRVCGHLFRRDDERETLCSVCFRKPRFIPLPPLLRRTLNQCVVACSYCDFFAHQSCLKNKKRVIQCPKGLFTDAEAEGCPQNKYNPLLILKICPETGLASQDFKCFDCNESIQINNALKCDYNGKYYCENCHSSNMSVIPARVIHNWDFEQRLISNKSMFLLNYIKSKPVLFDILELNSMLYGLVEELCHIKRIRQELCLMVKYIKICKQPSKPKLSVATHLFDEEKINCYSLNELTNVRELQIQLLKLHQTLLVHITKDCESCKGKGFYCELCRDRQDLLFPFSSNIANCQKCSAVYHKNCYHRKSKCCPRCKRLCEKESQINGEESLNVAD</sequence>
<dbReference type="OrthoDB" id="1918044at2759"/>
<keyword evidence="2" id="KW-0677">Repeat</keyword>
<evidence type="ECO:0000259" key="5">
    <source>
        <dbReference type="PROSITE" id="PS50081"/>
    </source>
</evidence>
<dbReference type="InterPro" id="IPR025258">
    <property type="entry name" value="RH_dom"/>
</dbReference>
<comment type="caution">
    <text evidence="6">The sequence shown here is derived from an EMBL/GenBank/DDBJ whole genome shotgun (WGS) entry which is preliminary data.</text>
</comment>
<proteinExistence type="predicted"/>
<keyword evidence="1" id="KW-0479">Metal-binding</keyword>
<dbReference type="SMART" id="SM01175">
    <property type="entry name" value="DUF4206"/>
    <property type="match status" value="1"/>
</dbReference>
<dbReference type="Pfam" id="PF13901">
    <property type="entry name" value="RH_dom"/>
    <property type="match status" value="1"/>
</dbReference>
<dbReference type="VEuPathDB" id="VectorBase:LDEU002974"/>